<protein>
    <submittedName>
        <fullName evidence="2">Mucin-2-like</fullName>
    </submittedName>
</protein>
<dbReference type="Proteomes" id="UP001140949">
    <property type="component" value="Unassembled WGS sequence"/>
</dbReference>
<feature type="compositionally biased region" description="Basic residues" evidence="1">
    <location>
        <begin position="113"/>
        <end position="131"/>
    </location>
</feature>
<sequence length="229" mass="23961">MSPSMPLTTQGNPPPQTAKTIIAEIFVSGSVCPCPIHTVCYHITNYNQISCPTNRTPIRVCVRVNITTFPATPSSPKSPDGVATAGMGSHRPLSPDPPTLPQQIDSGSVPHLRPPRSRHPGLRSAGSRRRPTSVNDVVCSGRARASGTFRDRTRVPNRDRSAPSLASTGDAASAGPAPPLCADDPGSAPPSAPSAASCELKPPRQIRIASLCLRHFSSAPPGEMLSLSV</sequence>
<gene>
    <name evidence="2" type="ORF">M6B38_332115</name>
</gene>
<feature type="region of interest" description="Disordered" evidence="1">
    <location>
        <begin position="69"/>
        <end position="200"/>
    </location>
</feature>
<reference evidence="2" key="1">
    <citation type="journal article" date="2023" name="GigaByte">
        <title>Genome assembly of the bearded iris, Iris pallida Lam.</title>
        <authorList>
            <person name="Bruccoleri R.E."/>
            <person name="Oakeley E.J."/>
            <person name="Faust A.M.E."/>
            <person name="Altorfer M."/>
            <person name="Dessus-Babus S."/>
            <person name="Burckhardt D."/>
            <person name="Oertli M."/>
            <person name="Naumann U."/>
            <person name="Petersen F."/>
            <person name="Wong J."/>
        </authorList>
    </citation>
    <scope>NUCLEOTIDE SEQUENCE</scope>
    <source>
        <strain evidence="2">GSM-AAB239-AS_SAM_17_03QT</strain>
    </source>
</reference>
<organism evidence="2 3">
    <name type="scientific">Iris pallida</name>
    <name type="common">Sweet iris</name>
    <dbReference type="NCBI Taxonomy" id="29817"/>
    <lineage>
        <taxon>Eukaryota</taxon>
        <taxon>Viridiplantae</taxon>
        <taxon>Streptophyta</taxon>
        <taxon>Embryophyta</taxon>
        <taxon>Tracheophyta</taxon>
        <taxon>Spermatophyta</taxon>
        <taxon>Magnoliopsida</taxon>
        <taxon>Liliopsida</taxon>
        <taxon>Asparagales</taxon>
        <taxon>Iridaceae</taxon>
        <taxon>Iridoideae</taxon>
        <taxon>Irideae</taxon>
        <taxon>Iris</taxon>
    </lineage>
</organism>
<feature type="compositionally biased region" description="Basic and acidic residues" evidence="1">
    <location>
        <begin position="149"/>
        <end position="161"/>
    </location>
</feature>
<name>A0AAX6H3A2_IRIPA</name>
<keyword evidence="3" id="KW-1185">Reference proteome</keyword>
<evidence type="ECO:0000313" key="3">
    <source>
        <dbReference type="Proteomes" id="UP001140949"/>
    </source>
</evidence>
<evidence type="ECO:0000313" key="2">
    <source>
        <dbReference type="EMBL" id="KAJ6835510.1"/>
    </source>
</evidence>
<accession>A0AAX6H3A2</accession>
<proteinExistence type="predicted"/>
<evidence type="ECO:0000256" key="1">
    <source>
        <dbReference type="SAM" id="MobiDB-lite"/>
    </source>
</evidence>
<dbReference type="AlphaFoldDB" id="A0AAX6H3A2"/>
<dbReference type="EMBL" id="JANAVB010013398">
    <property type="protein sequence ID" value="KAJ6835510.1"/>
    <property type="molecule type" value="Genomic_DNA"/>
</dbReference>
<comment type="caution">
    <text evidence="2">The sequence shown here is derived from an EMBL/GenBank/DDBJ whole genome shotgun (WGS) entry which is preliminary data.</text>
</comment>
<reference evidence="2" key="2">
    <citation type="submission" date="2023-04" db="EMBL/GenBank/DDBJ databases">
        <authorList>
            <person name="Bruccoleri R.E."/>
            <person name="Oakeley E.J."/>
            <person name="Faust A.-M."/>
            <person name="Dessus-Babus S."/>
            <person name="Altorfer M."/>
            <person name="Burckhardt D."/>
            <person name="Oertli M."/>
            <person name="Naumann U."/>
            <person name="Petersen F."/>
            <person name="Wong J."/>
        </authorList>
    </citation>
    <scope>NUCLEOTIDE SEQUENCE</scope>
    <source>
        <strain evidence="2">GSM-AAB239-AS_SAM_17_03QT</strain>
        <tissue evidence="2">Leaf</tissue>
    </source>
</reference>